<dbReference type="GeneID" id="77727430"/>
<keyword evidence="3" id="KW-1185">Reference proteome</keyword>
<sequence>MKAKNRSRYRGRQPLPKYINLSQRFVAQTTRAAGYTGRTSPSLVVRLYCLTYDQVLHFQSRQTPFLIPTAPRPHHVHLVTPNMTPNSHILSHAHLLRLRTNQDDRYYFLSYSAPANNKPTTHPTSTPSTLRDLSDGTHTSSMTPTEPLVLSCDTLYSLELVESHIGQNTLIGDWQSDDSATYEQSVSEIQDQLSHVESQYSALSGGAIRRASQAPNHDPATALSTFHSVCSQLLREGEADLTVYVEPVLKLRDDLAAAVMKVEHKRDDDAQKQGGRGVGGPEGHVRGAMYGVQEISKL</sequence>
<dbReference type="RefSeq" id="XP_052948646.1">
    <property type="nucleotide sequence ID" value="XM_053088225.1"/>
</dbReference>
<dbReference type="Proteomes" id="UP001164286">
    <property type="component" value="Unassembled WGS sequence"/>
</dbReference>
<feature type="region of interest" description="Disordered" evidence="1">
    <location>
        <begin position="264"/>
        <end position="286"/>
    </location>
</feature>
<dbReference type="EMBL" id="JAKWFO010000002">
    <property type="protein sequence ID" value="KAI9638869.1"/>
    <property type="molecule type" value="Genomic_DNA"/>
</dbReference>
<organism evidence="2 3">
    <name type="scientific">Dioszegia hungarica</name>
    <dbReference type="NCBI Taxonomy" id="4972"/>
    <lineage>
        <taxon>Eukaryota</taxon>
        <taxon>Fungi</taxon>
        <taxon>Dikarya</taxon>
        <taxon>Basidiomycota</taxon>
        <taxon>Agaricomycotina</taxon>
        <taxon>Tremellomycetes</taxon>
        <taxon>Tremellales</taxon>
        <taxon>Bulleribasidiaceae</taxon>
        <taxon>Dioszegia</taxon>
    </lineage>
</organism>
<dbReference type="AlphaFoldDB" id="A0AA38HFZ2"/>
<protein>
    <submittedName>
        <fullName evidence="2">Uncharacterized protein</fullName>
    </submittedName>
</protein>
<evidence type="ECO:0000313" key="3">
    <source>
        <dbReference type="Proteomes" id="UP001164286"/>
    </source>
</evidence>
<comment type="caution">
    <text evidence="2">The sequence shown here is derived from an EMBL/GenBank/DDBJ whole genome shotgun (WGS) entry which is preliminary data.</text>
</comment>
<proteinExistence type="predicted"/>
<evidence type="ECO:0000256" key="1">
    <source>
        <dbReference type="SAM" id="MobiDB-lite"/>
    </source>
</evidence>
<feature type="compositionally biased region" description="Low complexity" evidence="1">
    <location>
        <begin position="119"/>
        <end position="129"/>
    </location>
</feature>
<gene>
    <name evidence="2" type="ORF">MKK02DRAFT_31168</name>
</gene>
<feature type="region of interest" description="Disordered" evidence="1">
    <location>
        <begin position="116"/>
        <end position="144"/>
    </location>
</feature>
<reference evidence="2" key="1">
    <citation type="journal article" date="2022" name="G3 (Bethesda)">
        <title>High quality genome of the basidiomycete yeast Dioszegia hungarica PDD-24b-2 isolated from cloud water.</title>
        <authorList>
            <person name="Jarrige D."/>
            <person name="Haridas S."/>
            <person name="Bleykasten-Grosshans C."/>
            <person name="Joly M."/>
            <person name="Nadalig T."/>
            <person name="Sancelme M."/>
            <person name="Vuilleumier S."/>
            <person name="Grigoriev I.V."/>
            <person name="Amato P."/>
            <person name="Bringel F."/>
        </authorList>
    </citation>
    <scope>NUCLEOTIDE SEQUENCE</scope>
    <source>
        <strain evidence="2">PDD-24b-2</strain>
    </source>
</reference>
<name>A0AA38HFZ2_9TREE</name>
<evidence type="ECO:0000313" key="2">
    <source>
        <dbReference type="EMBL" id="KAI9638869.1"/>
    </source>
</evidence>
<accession>A0AA38HFZ2</accession>